<name>A0A2I0VQT9_9ASPA</name>
<proteinExistence type="predicted"/>
<reference evidence="1 2" key="1">
    <citation type="journal article" date="2016" name="Sci. Rep.">
        <title>The Dendrobium catenatum Lindl. genome sequence provides insights into polysaccharide synthase, floral development and adaptive evolution.</title>
        <authorList>
            <person name="Zhang G.Q."/>
            <person name="Xu Q."/>
            <person name="Bian C."/>
            <person name="Tsai W.C."/>
            <person name="Yeh C.M."/>
            <person name="Liu K.W."/>
            <person name="Yoshida K."/>
            <person name="Zhang L.S."/>
            <person name="Chang S.B."/>
            <person name="Chen F."/>
            <person name="Shi Y."/>
            <person name="Su Y.Y."/>
            <person name="Zhang Y.Q."/>
            <person name="Chen L.J."/>
            <person name="Yin Y."/>
            <person name="Lin M."/>
            <person name="Huang H."/>
            <person name="Deng H."/>
            <person name="Wang Z.W."/>
            <person name="Zhu S.L."/>
            <person name="Zhao X."/>
            <person name="Deng C."/>
            <person name="Niu S.C."/>
            <person name="Huang J."/>
            <person name="Wang M."/>
            <person name="Liu G.H."/>
            <person name="Yang H.J."/>
            <person name="Xiao X.J."/>
            <person name="Hsiao Y.Y."/>
            <person name="Wu W.L."/>
            <person name="Chen Y.Y."/>
            <person name="Mitsuda N."/>
            <person name="Ohme-Takagi M."/>
            <person name="Luo Y.B."/>
            <person name="Van de Peer Y."/>
            <person name="Liu Z.J."/>
        </authorList>
    </citation>
    <scope>NUCLEOTIDE SEQUENCE [LARGE SCALE GENOMIC DNA]</scope>
    <source>
        <tissue evidence="1">The whole plant</tissue>
    </source>
</reference>
<protein>
    <submittedName>
        <fullName evidence="1">Uncharacterized protein</fullName>
    </submittedName>
</protein>
<sequence>MPNSERRRRNHTMYDVRAASDLYSDSVDDRATVCCFLTVHETKVLPRKEQNSEVDFRETGSPAQLATENEVRVKSDFVMGIP</sequence>
<evidence type="ECO:0000313" key="2">
    <source>
        <dbReference type="Proteomes" id="UP000233837"/>
    </source>
</evidence>
<organism evidence="1 2">
    <name type="scientific">Dendrobium catenatum</name>
    <dbReference type="NCBI Taxonomy" id="906689"/>
    <lineage>
        <taxon>Eukaryota</taxon>
        <taxon>Viridiplantae</taxon>
        <taxon>Streptophyta</taxon>
        <taxon>Embryophyta</taxon>
        <taxon>Tracheophyta</taxon>
        <taxon>Spermatophyta</taxon>
        <taxon>Magnoliopsida</taxon>
        <taxon>Liliopsida</taxon>
        <taxon>Asparagales</taxon>
        <taxon>Orchidaceae</taxon>
        <taxon>Epidendroideae</taxon>
        <taxon>Malaxideae</taxon>
        <taxon>Dendrobiinae</taxon>
        <taxon>Dendrobium</taxon>
    </lineage>
</organism>
<gene>
    <name evidence="1" type="ORF">MA16_Dca019752</name>
</gene>
<evidence type="ECO:0000313" key="1">
    <source>
        <dbReference type="EMBL" id="PKU65770.1"/>
    </source>
</evidence>
<reference evidence="1 2" key="2">
    <citation type="journal article" date="2017" name="Nature">
        <title>The Apostasia genome and the evolution of orchids.</title>
        <authorList>
            <person name="Zhang G.Q."/>
            <person name="Liu K.W."/>
            <person name="Li Z."/>
            <person name="Lohaus R."/>
            <person name="Hsiao Y.Y."/>
            <person name="Niu S.C."/>
            <person name="Wang J.Y."/>
            <person name="Lin Y.C."/>
            <person name="Xu Q."/>
            <person name="Chen L.J."/>
            <person name="Yoshida K."/>
            <person name="Fujiwara S."/>
            <person name="Wang Z.W."/>
            <person name="Zhang Y.Q."/>
            <person name="Mitsuda N."/>
            <person name="Wang M."/>
            <person name="Liu G.H."/>
            <person name="Pecoraro L."/>
            <person name="Huang H.X."/>
            <person name="Xiao X.J."/>
            <person name="Lin M."/>
            <person name="Wu X.Y."/>
            <person name="Wu W.L."/>
            <person name="Chen Y.Y."/>
            <person name="Chang S.B."/>
            <person name="Sakamoto S."/>
            <person name="Ohme-Takagi M."/>
            <person name="Yagi M."/>
            <person name="Zeng S.J."/>
            <person name="Shen C.Y."/>
            <person name="Yeh C.M."/>
            <person name="Luo Y.B."/>
            <person name="Tsai W.C."/>
            <person name="Van de Peer Y."/>
            <person name="Liu Z.J."/>
        </authorList>
    </citation>
    <scope>NUCLEOTIDE SEQUENCE [LARGE SCALE GENOMIC DNA]</scope>
    <source>
        <tissue evidence="1">The whole plant</tissue>
    </source>
</reference>
<keyword evidence="2" id="KW-1185">Reference proteome</keyword>
<accession>A0A2I0VQT9</accession>
<dbReference type="Proteomes" id="UP000233837">
    <property type="component" value="Unassembled WGS sequence"/>
</dbReference>
<dbReference type="EMBL" id="KZ503311">
    <property type="protein sequence ID" value="PKU65770.1"/>
    <property type="molecule type" value="Genomic_DNA"/>
</dbReference>
<dbReference type="AlphaFoldDB" id="A0A2I0VQT9"/>